<dbReference type="RefSeq" id="WP_092576708.1">
    <property type="nucleotide sequence ID" value="NZ_FMAF01000033.1"/>
</dbReference>
<evidence type="ECO:0000313" key="2">
    <source>
        <dbReference type="Proteomes" id="UP000199205"/>
    </source>
</evidence>
<dbReference type="Gene3D" id="3.20.20.150">
    <property type="entry name" value="Divalent-metal-dependent TIM barrel enzymes"/>
    <property type="match status" value="1"/>
</dbReference>
<dbReference type="OrthoDB" id="2555274at2"/>
<reference evidence="2" key="1">
    <citation type="submission" date="2016-08" db="EMBL/GenBank/DDBJ databases">
        <authorList>
            <person name="Varghese N."/>
            <person name="Submissions Spin"/>
        </authorList>
    </citation>
    <scope>NUCLEOTIDE SEQUENCE [LARGE SCALE GENOMIC DNA]</scope>
    <source>
        <strain evidence="2">P1-7</strain>
    </source>
</reference>
<keyword evidence="1" id="KW-0413">Isomerase</keyword>
<name>A0A1C3XDZ4_9HYPH</name>
<dbReference type="EMBL" id="FMAF01000033">
    <property type="protein sequence ID" value="SCB50326.1"/>
    <property type="molecule type" value="Genomic_DNA"/>
</dbReference>
<evidence type="ECO:0000313" key="1">
    <source>
        <dbReference type="EMBL" id="SCB50326.1"/>
    </source>
</evidence>
<dbReference type="AlphaFoldDB" id="A0A1C3XDZ4"/>
<protein>
    <submittedName>
        <fullName evidence="1">Sugar phosphate isomerase/epimerase</fullName>
    </submittedName>
</protein>
<sequence>MQNMLIFQSLWAMERRSAVYPEQTLEENLERIAVAGFDGISTHWYDRSYVRRVAGLLKQHGLQAEGQCFPKTIDDLKPALEIAAEYNVHHICLQPDVRLRRLEDCVPLLEGWQRLGEEAGIDVLIETHRDRMTTDLFFTLDLLDRLPDLRLLGDISHFLVGREFAWPVSDENHALIHQILDNSWAFHGRVASREQVQIEISFAHHQPWVDLFLGWWEYGFRSWRKRAGSNDTLAFTCELGPKPYAITGRDGEDTTDRWAESLMLMQEARDLWTRTGLIISGGIPAIFCIPDQITR</sequence>
<dbReference type="Proteomes" id="UP000199205">
    <property type="component" value="Unassembled WGS sequence"/>
</dbReference>
<dbReference type="GO" id="GO:0016853">
    <property type="term" value="F:isomerase activity"/>
    <property type="evidence" value="ECO:0007669"/>
    <property type="project" value="UniProtKB-KW"/>
</dbReference>
<accession>A0A1C3XDZ4</accession>
<gene>
    <name evidence="1" type="ORF">GA0061101_1338</name>
</gene>
<proteinExistence type="predicted"/>
<dbReference type="SUPFAM" id="SSF51658">
    <property type="entry name" value="Xylose isomerase-like"/>
    <property type="match status" value="1"/>
</dbReference>
<dbReference type="InterPro" id="IPR036237">
    <property type="entry name" value="Xyl_isomerase-like_sf"/>
</dbReference>
<organism evidence="1 2">
    <name type="scientific">Rhizobium lusitanum</name>
    <dbReference type="NCBI Taxonomy" id="293958"/>
    <lineage>
        <taxon>Bacteria</taxon>
        <taxon>Pseudomonadati</taxon>
        <taxon>Pseudomonadota</taxon>
        <taxon>Alphaproteobacteria</taxon>
        <taxon>Hyphomicrobiales</taxon>
        <taxon>Rhizobiaceae</taxon>
        <taxon>Rhizobium/Agrobacterium group</taxon>
        <taxon>Rhizobium</taxon>
    </lineage>
</organism>